<accession>A0ABW1WUE4</accession>
<evidence type="ECO:0000313" key="3">
    <source>
        <dbReference type="EMBL" id="MFC6391113.1"/>
    </source>
</evidence>
<evidence type="ECO:0000313" key="4">
    <source>
        <dbReference type="Proteomes" id="UP001596237"/>
    </source>
</evidence>
<gene>
    <name evidence="3" type="ORF">ACFQDP_17490</name>
</gene>
<dbReference type="RefSeq" id="WP_378741107.1">
    <property type="nucleotide sequence ID" value="NZ_JBHSTT010000060.1"/>
</dbReference>
<dbReference type="EMBL" id="JBHSTT010000060">
    <property type="protein sequence ID" value="MFC6391113.1"/>
    <property type="molecule type" value="Genomic_DNA"/>
</dbReference>
<dbReference type="Pfam" id="PF09860">
    <property type="entry name" value="DUF2087"/>
    <property type="match status" value="1"/>
</dbReference>
<proteinExistence type="predicted"/>
<sequence length="432" mass="49346">MTPNMNSDMVRAALMFGFSVSEIETAQSLCKYGPVLKIFKNGRPCVLKRTGFPRSSGPAIADWLHGLVSRGVRCVAPLDGFAENPRRLPEDKWPGDWVVYPFIEGRSYSGSKYDLYKAGELLGDLHANVSESAVDMISEPKLPIRDLNWVKSHLEMAMRTCETKIKEFLAWSERVHRIVAIHEECRLNLEKLELVTVPCSWDYKASNLVFDSKNVPYLIDPDHAGRIPRIYDLAISLMLFHNDHQSSPGRIFLPGEWFIFCSGYMSKVALGQDEMSSWDSVLVCAWVDQALWLLAHWPEGWDDEREARYLGSLSWFNPDEYNILPSMRNFGDLTAKERMNVLSYFIDLDGKINSLPKKPLPRRMILRYIADRLPSYGHLTESAVNDTLSQWHTFGEPALLRRELCEAGILMRDRGGLSYYKPTVTEIEQVAT</sequence>
<evidence type="ECO:0000259" key="2">
    <source>
        <dbReference type="Pfam" id="PF09860"/>
    </source>
</evidence>
<dbReference type="InterPro" id="IPR002575">
    <property type="entry name" value="Aminoglycoside_PTrfase"/>
</dbReference>
<feature type="domain" description="DUF2087" evidence="2">
    <location>
        <begin position="352"/>
        <end position="419"/>
    </location>
</feature>
<keyword evidence="4" id="KW-1185">Reference proteome</keyword>
<dbReference type="Pfam" id="PF01636">
    <property type="entry name" value="APH"/>
    <property type="match status" value="1"/>
</dbReference>
<evidence type="ECO:0000259" key="1">
    <source>
        <dbReference type="Pfam" id="PF01636"/>
    </source>
</evidence>
<name>A0ABW1WUE4_9HYPH</name>
<dbReference type="SUPFAM" id="SSF56112">
    <property type="entry name" value="Protein kinase-like (PK-like)"/>
    <property type="match status" value="1"/>
</dbReference>
<dbReference type="InterPro" id="IPR011009">
    <property type="entry name" value="Kinase-like_dom_sf"/>
</dbReference>
<dbReference type="InterPro" id="IPR018656">
    <property type="entry name" value="DUF2087"/>
</dbReference>
<protein>
    <submittedName>
        <fullName evidence="3">DUF2087 domain-containing protein</fullName>
    </submittedName>
</protein>
<reference evidence="4" key="1">
    <citation type="journal article" date="2019" name="Int. J. Syst. Evol. Microbiol.">
        <title>The Global Catalogue of Microorganisms (GCM) 10K type strain sequencing project: providing services to taxonomists for standard genome sequencing and annotation.</title>
        <authorList>
            <consortium name="The Broad Institute Genomics Platform"/>
            <consortium name="The Broad Institute Genome Sequencing Center for Infectious Disease"/>
            <person name="Wu L."/>
            <person name="Ma J."/>
        </authorList>
    </citation>
    <scope>NUCLEOTIDE SEQUENCE [LARGE SCALE GENOMIC DNA]</scope>
    <source>
        <strain evidence="4">CCUG 36916</strain>
    </source>
</reference>
<dbReference type="Gene3D" id="3.90.1200.10">
    <property type="match status" value="1"/>
</dbReference>
<dbReference type="Proteomes" id="UP001596237">
    <property type="component" value="Unassembled WGS sequence"/>
</dbReference>
<organism evidence="3 4">
    <name type="scientific">Methylorubrum zatmanii</name>
    <dbReference type="NCBI Taxonomy" id="29429"/>
    <lineage>
        <taxon>Bacteria</taxon>
        <taxon>Pseudomonadati</taxon>
        <taxon>Pseudomonadota</taxon>
        <taxon>Alphaproteobacteria</taxon>
        <taxon>Hyphomicrobiales</taxon>
        <taxon>Methylobacteriaceae</taxon>
        <taxon>Methylorubrum</taxon>
    </lineage>
</organism>
<feature type="domain" description="Aminoglycoside phosphotransferase" evidence="1">
    <location>
        <begin position="47"/>
        <end position="247"/>
    </location>
</feature>
<comment type="caution">
    <text evidence="3">The sequence shown here is derived from an EMBL/GenBank/DDBJ whole genome shotgun (WGS) entry which is preliminary data.</text>
</comment>